<gene>
    <name evidence="3" type="ORF">CQ12_04965</name>
</gene>
<evidence type="ECO:0000313" key="4">
    <source>
        <dbReference type="Proteomes" id="UP000050863"/>
    </source>
</evidence>
<protein>
    <submittedName>
        <fullName evidence="3">Alcohol dehydrogenase</fullName>
    </submittedName>
</protein>
<keyword evidence="4" id="KW-1185">Reference proteome</keyword>
<keyword evidence="1" id="KW-0560">Oxidoreductase</keyword>
<dbReference type="Gene3D" id="3.40.50.720">
    <property type="entry name" value="NAD(P)-binding Rossmann-like Domain"/>
    <property type="match status" value="1"/>
</dbReference>
<dbReference type="RefSeq" id="WP_057834712.1">
    <property type="nucleotide sequence ID" value="NZ_LLXZ01000049.1"/>
</dbReference>
<sequence length="337" mass="36361">MGAIVNRQVRLVSRPRGIPQAEHFALAKEPMPAPGKSEILVRNRYLSVDPAQRGWANDEGNYSAPVPLNSPMRALAVGEILESNAAEFHAGEFVYGWFGWQTYCVATPQAVLRRVTPSALPLSANLGLLGINGLTAYLALHRLGDPKPGEHVLVSTAAGSVGSFVGQLARIAGCHAVGLTSSAEKAALAQARYGYRQMINYRDTTDLAGAIREACPDGNDIFFDNTGGPIADAAIRSMRLRGRIIQCGTAANASWTPVPTGPRPEREVLTRRLRWSGFIIFDHIAEFEEAATHLTQFALDGKIVHDEEILSGLEHAPGAIARLYRGENHGKLIIAVD</sequence>
<dbReference type="EMBL" id="LLXZ01000049">
    <property type="protein sequence ID" value="KRR11214.1"/>
    <property type="molecule type" value="Genomic_DNA"/>
</dbReference>
<dbReference type="CDD" id="cd05288">
    <property type="entry name" value="PGDH"/>
    <property type="match status" value="1"/>
</dbReference>
<evidence type="ECO:0000259" key="2">
    <source>
        <dbReference type="SMART" id="SM00829"/>
    </source>
</evidence>
<dbReference type="FunFam" id="3.40.50.720:FF:000121">
    <property type="entry name" value="Prostaglandin reductase 2"/>
    <property type="match status" value="1"/>
</dbReference>
<dbReference type="InterPro" id="IPR013149">
    <property type="entry name" value="ADH-like_C"/>
</dbReference>
<dbReference type="Proteomes" id="UP000050863">
    <property type="component" value="Unassembled WGS sequence"/>
</dbReference>
<dbReference type="InterPro" id="IPR020843">
    <property type="entry name" value="ER"/>
</dbReference>
<dbReference type="GO" id="GO:0016628">
    <property type="term" value="F:oxidoreductase activity, acting on the CH-CH group of donors, NAD or NADP as acceptor"/>
    <property type="evidence" value="ECO:0007669"/>
    <property type="project" value="InterPro"/>
</dbReference>
<dbReference type="PANTHER" id="PTHR43205">
    <property type="entry name" value="PROSTAGLANDIN REDUCTASE"/>
    <property type="match status" value="1"/>
</dbReference>
<proteinExistence type="predicted"/>
<dbReference type="SUPFAM" id="SSF51735">
    <property type="entry name" value="NAD(P)-binding Rossmann-fold domains"/>
    <property type="match status" value="1"/>
</dbReference>
<dbReference type="InterPro" id="IPR011032">
    <property type="entry name" value="GroES-like_sf"/>
</dbReference>
<evidence type="ECO:0000313" key="3">
    <source>
        <dbReference type="EMBL" id="KRR11214.1"/>
    </source>
</evidence>
<organism evidence="3 4">
    <name type="scientific">Bradyrhizobium jicamae</name>
    <dbReference type="NCBI Taxonomy" id="280332"/>
    <lineage>
        <taxon>Bacteria</taxon>
        <taxon>Pseudomonadati</taxon>
        <taxon>Pseudomonadota</taxon>
        <taxon>Alphaproteobacteria</taxon>
        <taxon>Hyphomicrobiales</taxon>
        <taxon>Nitrobacteraceae</taxon>
        <taxon>Bradyrhizobium</taxon>
    </lineage>
</organism>
<dbReference type="STRING" id="280332.CQ12_04965"/>
<reference evidence="3 4" key="1">
    <citation type="submission" date="2014-03" db="EMBL/GenBank/DDBJ databases">
        <title>Bradyrhizobium valentinum sp. nov., isolated from effective nodules of Lupinus mariae-josephae, a lupine endemic of basic-lime soils in Eastern Spain.</title>
        <authorList>
            <person name="Duran D."/>
            <person name="Rey L."/>
            <person name="Navarro A."/>
            <person name="Busquets A."/>
            <person name="Imperial J."/>
            <person name="Ruiz-Argueso T."/>
        </authorList>
    </citation>
    <scope>NUCLEOTIDE SEQUENCE [LARGE SCALE GENOMIC DNA]</scope>
    <source>
        <strain evidence="3 4">PAC68</strain>
    </source>
</reference>
<dbReference type="PANTHER" id="PTHR43205:SF7">
    <property type="entry name" value="PROSTAGLANDIN REDUCTASE 1"/>
    <property type="match status" value="1"/>
</dbReference>
<dbReference type="InterPro" id="IPR045010">
    <property type="entry name" value="MDR_fam"/>
</dbReference>
<dbReference type="InterPro" id="IPR036291">
    <property type="entry name" value="NAD(P)-bd_dom_sf"/>
</dbReference>
<dbReference type="OrthoDB" id="9805663at2"/>
<accession>A0A0R3LVF1</accession>
<evidence type="ECO:0000256" key="1">
    <source>
        <dbReference type="ARBA" id="ARBA00023002"/>
    </source>
</evidence>
<feature type="domain" description="Enoyl reductase (ER)" evidence="2">
    <location>
        <begin position="17"/>
        <end position="334"/>
    </location>
</feature>
<dbReference type="Pfam" id="PF00107">
    <property type="entry name" value="ADH_zinc_N"/>
    <property type="match status" value="1"/>
</dbReference>
<dbReference type="AlphaFoldDB" id="A0A0R3LVF1"/>
<dbReference type="Pfam" id="PF16884">
    <property type="entry name" value="ADH_N_2"/>
    <property type="match status" value="1"/>
</dbReference>
<name>A0A0R3LVF1_9BRAD</name>
<dbReference type="InterPro" id="IPR041694">
    <property type="entry name" value="ADH_N_2"/>
</dbReference>
<dbReference type="SUPFAM" id="SSF50129">
    <property type="entry name" value="GroES-like"/>
    <property type="match status" value="1"/>
</dbReference>
<dbReference type="SMART" id="SM00829">
    <property type="entry name" value="PKS_ER"/>
    <property type="match status" value="1"/>
</dbReference>
<comment type="caution">
    <text evidence="3">The sequence shown here is derived from an EMBL/GenBank/DDBJ whole genome shotgun (WGS) entry which is preliminary data.</text>
</comment>
<dbReference type="Gene3D" id="3.90.180.10">
    <property type="entry name" value="Medium-chain alcohol dehydrogenases, catalytic domain"/>
    <property type="match status" value="1"/>
</dbReference>